<gene>
    <name evidence="2" type="ORF">SAMN05660748_2746</name>
</gene>
<dbReference type="Proteomes" id="UP000219435">
    <property type="component" value="Unassembled WGS sequence"/>
</dbReference>
<dbReference type="AlphaFoldDB" id="A0A285V7H2"/>
<dbReference type="EMBL" id="OBQI01000004">
    <property type="protein sequence ID" value="SOC50009.1"/>
    <property type="molecule type" value="Genomic_DNA"/>
</dbReference>
<dbReference type="CDD" id="cd07043">
    <property type="entry name" value="STAS_anti-anti-sigma_factors"/>
    <property type="match status" value="1"/>
</dbReference>
<dbReference type="PROSITE" id="PS50801">
    <property type="entry name" value="STAS"/>
    <property type="match status" value="1"/>
</dbReference>
<name>A0A285V7H2_9ACTN</name>
<dbReference type="InterPro" id="IPR036513">
    <property type="entry name" value="STAS_dom_sf"/>
</dbReference>
<reference evidence="3" key="1">
    <citation type="submission" date="2017-08" db="EMBL/GenBank/DDBJ databases">
        <authorList>
            <person name="Varghese N."/>
            <person name="Submissions S."/>
        </authorList>
    </citation>
    <scope>NUCLEOTIDE SEQUENCE [LARGE SCALE GENOMIC DNA]</scope>
    <source>
        <strain evidence="3">DSM 4725</strain>
    </source>
</reference>
<evidence type="ECO:0000259" key="1">
    <source>
        <dbReference type="PROSITE" id="PS50801"/>
    </source>
</evidence>
<dbReference type="Gene3D" id="3.30.750.24">
    <property type="entry name" value="STAS domain"/>
    <property type="match status" value="1"/>
</dbReference>
<dbReference type="InterPro" id="IPR058548">
    <property type="entry name" value="MlaB-like_STAS"/>
</dbReference>
<proteinExistence type="predicted"/>
<dbReference type="SUPFAM" id="SSF52091">
    <property type="entry name" value="SpoIIaa-like"/>
    <property type="match status" value="1"/>
</dbReference>
<protein>
    <submittedName>
        <fullName evidence="2">Anti-anti-sigma factor</fullName>
    </submittedName>
</protein>
<accession>A0A285V7H2</accession>
<dbReference type="Gene3D" id="3.30.530.20">
    <property type="match status" value="1"/>
</dbReference>
<dbReference type="InterPro" id="IPR002645">
    <property type="entry name" value="STAS_dom"/>
</dbReference>
<dbReference type="Pfam" id="PF13466">
    <property type="entry name" value="STAS_2"/>
    <property type="match status" value="1"/>
</dbReference>
<sequence length="274" mass="30295">MTTASGTREVPFARQSVWRALTALTPYCPVCDVSYVFSEGVGTEADAVMGRGTRFVCAQGRLDGRPPPQGAVSGEVVEWVAEERIGTRLELASENWQTRVELADASQGATHVTVTVTHDSQGGNRLRQVLQRKAMQRMVQRTVDSELAKLPDHVSWMSERRSDVVPVERGATPVKQAPSSVEQERDGWVVHLRGEVDAPTVDRLGLQQRLEELAVVAIDVRGLTYIDSTAFPPLQRWAKRTSRAGGRAVIRGDNPYIDQMLAVMGLTSMFLRER</sequence>
<dbReference type="SUPFAM" id="SSF55961">
    <property type="entry name" value="Bet v1-like"/>
    <property type="match status" value="1"/>
</dbReference>
<feature type="domain" description="STAS" evidence="1">
    <location>
        <begin position="189"/>
        <end position="274"/>
    </location>
</feature>
<evidence type="ECO:0000313" key="3">
    <source>
        <dbReference type="Proteomes" id="UP000219435"/>
    </source>
</evidence>
<dbReference type="InterPro" id="IPR023393">
    <property type="entry name" value="START-like_dom_sf"/>
</dbReference>
<dbReference type="OrthoDB" id="5174727at2"/>
<evidence type="ECO:0000313" key="2">
    <source>
        <dbReference type="EMBL" id="SOC50009.1"/>
    </source>
</evidence>
<dbReference type="RefSeq" id="WP_097195602.1">
    <property type="nucleotide sequence ID" value="NZ_OBQI01000004.1"/>
</dbReference>
<keyword evidence="3" id="KW-1185">Reference proteome</keyword>
<organism evidence="2 3">
    <name type="scientific">Blastococcus aggregatus</name>
    <dbReference type="NCBI Taxonomy" id="38502"/>
    <lineage>
        <taxon>Bacteria</taxon>
        <taxon>Bacillati</taxon>
        <taxon>Actinomycetota</taxon>
        <taxon>Actinomycetes</taxon>
        <taxon>Geodermatophilales</taxon>
        <taxon>Geodermatophilaceae</taxon>
        <taxon>Blastococcus</taxon>
    </lineage>
</organism>